<dbReference type="EMBL" id="JACPUR010000027">
    <property type="protein sequence ID" value="MBI3128335.1"/>
    <property type="molecule type" value="Genomic_DNA"/>
</dbReference>
<evidence type="ECO:0000313" key="4">
    <source>
        <dbReference type="Proteomes" id="UP000782312"/>
    </source>
</evidence>
<gene>
    <name evidence="3" type="ORF">HYZ11_12075</name>
</gene>
<organism evidence="3 4">
    <name type="scientific">Tectimicrobiota bacterium</name>
    <dbReference type="NCBI Taxonomy" id="2528274"/>
    <lineage>
        <taxon>Bacteria</taxon>
        <taxon>Pseudomonadati</taxon>
        <taxon>Nitrospinota/Tectimicrobiota group</taxon>
        <taxon>Candidatus Tectimicrobiota</taxon>
    </lineage>
</organism>
<sequence length="144" mass="16436">MIENIHHACICVRDMERSLALYQGVLGMEKVQDTYFEGPMIDRLLELQGARFRIVHLKVGGDILELMQFERPAGEDKARGHRVNDRGLTHFCFTVKDTEEVFRRLKAEGLAFTCDPVTTPTGRKVAYFRDPDGILVEILQEAGR</sequence>
<protein>
    <submittedName>
        <fullName evidence="3">VOC family protein</fullName>
    </submittedName>
</protein>
<dbReference type="SUPFAM" id="SSF54593">
    <property type="entry name" value="Glyoxalase/Bleomycin resistance protein/Dihydroxybiphenyl dioxygenase"/>
    <property type="match status" value="1"/>
</dbReference>
<proteinExistence type="predicted"/>
<dbReference type="GO" id="GO:0046872">
    <property type="term" value="F:metal ion binding"/>
    <property type="evidence" value="ECO:0007669"/>
    <property type="project" value="UniProtKB-KW"/>
</dbReference>
<keyword evidence="1" id="KW-0479">Metal-binding</keyword>
<comment type="caution">
    <text evidence="3">The sequence shown here is derived from an EMBL/GenBank/DDBJ whole genome shotgun (WGS) entry which is preliminary data.</text>
</comment>
<dbReference type="PANTHER" id="PTHR43048">
    <property type="entry name" value="METHYLMALONYL-COA EPIMERASE"/>
    <property type="match status" value="1"/>
</dbReference>
<dbReference type="InterPro" id="IPR029068">
    <property type="entry name" value="Glyas_Bleomycin-R_OHBP_Dase"/>
</dbReference>
<dbReference type="PANTHER" id="PTHR43048:SF3">
    <property type="entry name" value="METHYLMALONYL-COA EPIMERASE, MITOCHONDRIAL"/>
    <property type="match status" value="1"/>
</dbReference>
<dbReference type="GO" id="GO:0004493">
    <property type="term" value="F:methylmalonyl-CoA epimerase activity"/>
    <property type="evidence" value="ECO:0007669"/>
    <property type="project" value="TreeGrafter"/>
</dbReference>
<dbReference type="InterPro" id="IPR051785">
    <property type="entry name" value="MMCE/EMCE_epimerase"/>
</dbReference>
<name>A0A932MN49_UNCTE</name>
<dbReference type="Gene3D" id="3.10.180.10">
    <property type="entry name" value="2,3-Dihydroxybiphenyl 1,2-Dioxygenase, domain 1"/>
    <property type="match status" value="1"/>
</dbReference>
<feature type="domain" description="VOC" evidence="2">
    <location>
        <begin position="4"/>
        <end position="141"/>
    </location>
</feature>
<dbReference type="Proteomes" id="UP000782312">
    <property type="component" value="Unassembled WGS sequence"/>
</dbReference>
<dbReference type="InterPro" id="IPR004360">
    <property type="entry name" value="Glyas_Fos-R_dOase_dom"/>
</dbReference>
<dbReference type="GO" id="GO:0046491">
    <property type="term" value="P:L-methylmalonyl-CoA metabolic process"/>
    <property type="evidence" value="ECO:0007669"/>
    <property type="project" value="TreeGrafter"/>
</dbReference>
<dbReference type="PROSITE" id="PS51819">
    <property type="entry name" value="VOC"/>
    <property type="match status" value="1"/>
</dbReference>
<evidence type="ECO:0000313" key="3">
    <source>
        <dbReference type="EMBL" id="MBI3128335.1"/>
    </source>
</evidence>
<evidence type="ECO:0000259" key="2">
    <source>
        <dbReference type="PROSITE" id="PS51819"/>
    </source>
</evidence>
<accession>A0A932MN49</accession>
<dbReference type="Pfam" id="PF00903">
    <property type="entry name" value="Glyoxalase"/>
    <property type="match status" value="1"/>
</dbReference>
<evidence type="ECO:0000256" key="1">
    <source>
        <dbReference type="ARBA" id="ARBA00022723"/>
    </source>
</evidence>
<reference evidence="3" key="1">
    <citation type="submission" date="2020-07" db="EMBL/GenBank/DDBJ databases">
        <title>Huge and variable diversity of episymbiotic CPR bacteria and DPANN archaea in groundwater ecosystems.</title>
        <authorList>
            <person name="He C.Y."/>
            <person name="Keren R."/>
            <person name="Whittaker M."/>
            <person name="Farag I.F."/>
            <person name="Doudna J."/>
            <person name="Cate J.H.D."/>
            <person name="Banfield J.F."/>
        </authorList>
    </citation>
    <scope>NUCLEOTIDE SEQUENCE</scope>
    <source>
        <strain evidence="3">NC_groundwater_763_Ag_S-0.2um_68_21</strain>
    </source>
</reference>
<dbReference type="InterPro" id="IPR037523">
    <property type="entry name" value="VOC_core"/>
</dbReference>
<dbReference type="AlphaFoldDB" id="A0A932MN49"/>